<proteinExistence type="inferred from homology"/>
<feature type="domain" description="Protein kinase" evidence="13">
    <location>
        <begin position="182"/>
        <end position="444"/>
    </location>
</feature>
<dbReference type="InterPro" id="IPR017441">
    <property type="entry name" value="Protein_kinase_ATP_BS"/>
</dbReference>
<dbReference type="InterPro" id="IPR000719">
    <property type="entry name" value="Prot_kinase_dom"/>
</dbReference>
<dbReference type="OrthoDB" id="10252171at2759"/>
<dbReference type="EMBL" id="KN818237">
    <property type="protein sequence ID" value="KIL66169.1"/>
    <property type="molecule type" value="Genomic_DNA"/>
</dbReference>
<keyword evidence="3" id="KW-0808">Transferase</keyword>
<dbReference type="GO" id="GO:0005524">
    <property type="term" value="F:ATP binding"/>
    <property type="evidence" value="ECO:0007669"/>
    <property type="project" value="UniProtKB-UniRule"/>
</dbReference>
<dbReference type="SUPFAM" id="SSF49879">
    <property type="entry name" value="SMAD/FHA domain"/>
    <property type="match status" value="1"/>
</dbReference>
<feature type="region of interest" description="Disordered" evidence="11">
    <location>
        <begin position="1"/>
        <end position="36"/>
    </location>
</feature>
<feature type="binding site" evidence="8">
    <location>
        <begin position="310"/>
        <end position="311"/>
    </location>
    <ligand>
        <name>ATP</name>
        <dbReference type="ChEBI" id="CHEBI:30616"/>
    </ligand>
</feature>
<comment type="similarity">
    <text evidence="1">Belongs to the protein kinase superfamily. CAMK Ser/Thr protein kinase family. CHEK2 subfamily.</text>
</comment>
<evidence type="ECO:0000259" key="12">
    <source>
        <dbReference type="PROSITE" id="PS50006"/>
    </source>
</evidence>
<dbReference type="InterPro" id="IPR008271">
    <property type="entry name" value="Ser/Thr_kinase_AS"/>
</dbReference>
<feature type="binding site" evidence="8 10">
    <location>
        <position position="211"/>
    </location>
    <ligand>
        <name>ATP</name>
        <dbReference type="ChEBI" id="CHEBI:30616"/>
    </ligand>
</feature>
<keyword evidence="4 8" id="KW-0547">Nucleotide-binding</keyword>
<keyword evidence="2" id="KW-0723">Serine/threonine-protein kinase</keyword>
<keyword evidence="15" id="KW-1185">Reference proteome</keyword>
<evidence type="ECO:0000256" key="3">
    <source>
        <dbReference type="ARBA" id="ARBA00022679"/>
    </source>
</evidence>
<dbReference type="PROSITE" id="PS00108">
    <property type="entry name" value="PROTEIN_KINASE_ST"/>
    <property type="match status" value="1"/>
</dbReference>
<dbReference type="AlphaFoldDB" id="A0A0C2TGY2"/>
<feature type="cross-link" description="Glycyl lysine isopeptide (Lys-Gly) (interchain with G-Cter in SUMO2)" evidence="9">
    <location>
        <position position="308"/>
    </location>
</feature>
<dbReference type="InterPro" id="IPR008984">
    <property type="entry name" value="SMAD_FHA_dom_sf"/>
</dbReference>
<evidence type="ECO:0000313" key="14">
    <source>
        <dbReference type="EMBL" id="KIL66169.1"/>
    </source>
</evidence>
<gene>
    <name evidence="14" type="ORF">M378DRAFT_124096</name>
</gene>
<dbReference type="Pfam" id="PF00069">
    <property type="entry name" value="Pkinase"/>
    <property type="match status" value="1"/>
</dbReference>
<accession>A0A0C2TGY2</accession>
<dbReference type="InterPro" id="IPR011009">
    <property type="entry name" value="Kinase-like_dom_sf"/>
</dbReference>
<feature type="domain" description="FHA" evidence="12">
    <location>
        <begin position="68"/>
        <end position="122"/>
    </location>
</feature>
<dbReference type="HOGENOM" id="CLU_000288_63_47_1"/>
<feature type="compositionally biased region" description="Basic residues" evidence="11">
    <location>
        <begin position="597"/>
        <end position="609"/>
    </location>
</feature>
<evidence type="ECO:0000256" key="5">
    <source>
        <dbReference type="ARBA" id="ARBA00022777"/>
    </source>
</evidence>
<evidence type="ECO:0000256" key="8">
    <source>
        <dbReference type="PIRSR" id="PIRSR630616-2"/>
    </source>
</evidence>
<dbReference type="InterPro" id="IPR030616">
    <property type="entry name" value="Aur-like"/>
</dbReference>
<name>A0A0C2TGY2_AMAMK</name>
<dbReference type="GO" id="GO:0004674">
    <property type="term" value="F:protein serine/threonine kinase activity"/>
    <property type="evidence" value="ECO:0007669"/>
    <property type="project" value="UniProtKB-KW"/>
</dbReference>
<dbReference type="Proteomes" id="UP000054549">
    <property type="component" value="Unassembled WGS sequence"/>
</dbReference>
<dbReference type="Gene3D" id="1.10.510.10">
    <property type="entry name" value="Transferase(Phosphotransferase) domain 1"/>
    <property type="match status" value="1"/>
</dbReference>
<dbReference type="SUPFAM" id="SSF56112">
    <property type="entry name" value="Protein kinase-like (PK-like)"/>
    <property type="match status" value="1"/>
</dbReference>
<evidence type="ECO:0000256" key="4">
    <source>
        <dbReference type="ARBA" id="ARBA00022741"/>
    </source>
</evidence>
<dbReference type="SMART" id="SM00240">
    <property type="entry name" value="FHA"/>
    <property type="match status" value="1"/>
</dbReference>
<organism evidence="14 15">
    <name type="scientific">Amanita muscaria (strain Koide BX008)</name>
    <dbReference type="NCBI Taxonomy" id="946122"/>
    <lineage>
        <taxon>Eukaryota</taxon>
        <taxon>Fungi</taxon>
        <taxon>Dikarya</taxon>
        <taxon>Basidiomycota</taxon>
        <taxon>Agaricomycotina</taxon>
        <taxon>Agaricomycetes</taxon>
        <taxon>Agaricomycetidae</taxon>
        <taxon>Agaricales</taxon>
        <taxon>Pluteineae</taxon>
        <taxon>Amanitaceae</taxon>
        <taxon>Amanita</taxon>
    </lineage>
</organism>
<feature type="compositionally biased region" description="Low complexity" evidence="11">
    <location>
        <begin position="19"/>
        <end position="36"/>
    </location>
</feature>
<sequence length="609" mass="68212">MNPFDIMQTDEASDHVQDSDSQSQQQTQSTQQASQQTNLSVDSHLWGYLQPCSPTLTRIDFWKINPRYTIGRNTQTNQVVLPGFKISNNHCLITWDGSEDMNSTVMIHDLSSNGTFARIPFLFIYINGVKIGKNNFRILREGNEIAFGTPLPQPQNGGLEDYRFVYRHTAAGPPTSGLYAHYDISTELGKGSFATVRKAVSRATGEWYAVKMIQDNKKGIGIRNTSLAREITIMERLKHPNICELKEVFFQDNGDINLVLEFVEGGDLLEYIMIHNGVPEANAKHITYQMCHALSYIHAQGITHRDLKPENILLTKDDPPNVKVADFGLAKIVDSLTMLRTMCGTPSYLAPEVVKQENQEGYDNAVDSWSVGVIVFSMLTNSSPFIEDENQRDVRTRIIERRIDWGALMKPNISLDAQSFIRSLLEENPLRRMSLTNALGHPWLASCASVHDSHQLEPNVLSCQADVSPTFRRKTSTARSDGSQVIPLQRRSYLLSQAAEEGHLLPEPSEEMIAHAVSQAAPVSKGQNKRLHSEITPLSEELIFNGEHINTKGDQNQNAPPSNSAEELSGAVEDRRGAEDDAHAPTPQIMNEEEGRRSRRRGTKARRHC</sequence>
<dbReference type="FunFam" id="1.10.510.10:FF:000571">
    <property type="entry name" value="Maternal embryonic leucine zipper kinase"/>
    <property type="match status" value="1"/>
</dbReference>
<dbReference type="PROSITE" id="PS50011">
    <property type="entry name" value="PROTEIN_KINASE_DOM"/>
    <property type="match status" value="1"/>
</dbReference>
<dbReference type="PROSITE" id="PS00107">
    <property type="entry name" value="PROTEIN_KINASE_ATP"/>
    <property type="match status" value="1"/>
</dbReference>
<dbReference type="InParanoid" id="A0A0C2TGY2"/>
<evidence type="ECO:0000259" key="13">
    <source>
        <dbReference type="PROSITE" id="PS50011"/>
    </source>
</evidence>
<feature type="binding site" evidence="8">
    <location>
        <position position="326"/>
    </location>
    <ligand>
        <name>ATP</name>
        <dbReference type="ChEBI" id="CHEBI:30616"/>
    </ligand>
</feature>
<feature type="active site" description="Proton acceptor" evidence="7">
    <location>
        <position position="306"/>
    </location>
</feature>
<keyword evidence="5" id="KW-0418">Kinase</keyword>
<evidence type="ECO:0000256" key="11">
    <source>
        <dbReference type="SAM" id="MobiDB-lite"/>
    </source>
</evidence>
<dbReference type="Gene3D" id="2.60.200.20">
    <property type="match status" value="1"/>
</dbReference>
<dbReference type="PANTHER" id="PTHR24350">
    <property type="entry name" value="SERINE/THREONINE-PROTEIN KINASE IAL-RELATED"/>
    <property type="match status" value="1"/>
</dbReference>
<feature type="region of interest" description="Disordered" evidence="11">
    <location>
        <begin position="550"/>
        <end position="609"/>
    </location>
</feature>
<reference evidence="14 15" key="1">
    <citation type="submission" date="2014-04" db="EMBL/GenBank/DDBJ databases">
        <title>Evolutionary Origins and Diversification of the Mycorrhizal Mutualists.</title>
        <authorList>
            <consortium name="DOE Joint Genome Institute"/>
            <consortium name="Mycorrhizal Genomics Consortium"/>
            <person name="Kohler A."/>
            <person name="Kuo A."/>
            <person name="Nagy L.G."/>
            <person name="Floudas D."/>
            <person name="Copeland A."/>
            <person name="Barry K.W."/>
            <person name="Cichocki N."/>
            <person name="Veneault-Fourrey C."/>
            <person name="LaButti K."/>
            <person name="Lindquist E.A."/>
            <person name="Lipzen A."/>
            <person name="Lundell T."/>
            <person name="Morin E."/>
            <person name="Murat C."/>
            <person name="Riley R."/>
            <person name="Ohm R."/>
            <person name="Sun H."/>
            <person name="Tunlid A."/>
            <person name="Henrissat B."/>
            <person name="Grigoriev I.V."/>
            <person name="Hibbett D.S."/>
            <person name="Martin F."/>
        </authorList>
    </citation>
    <scope>NUCLEOTIDE SEQUENCE [LARGE SCALE GENOMIC DNA]</scope>
    <source>
        <strain evidence="14 15">Koide BX008</strain>
    </source>
</reference>
<evidence type="ECO:0000256" key="1">
    <source>
        <dbReference type="ARBA" id="ARBA00005575"/>
    </source>
</evidence>
<feature type="compositionally biased region" description="Polar residues" evidence="11">
    <location>
        <begin position="552"/>
        <end position="566"/>
    </location>
</feature>
<dbReference type="FunFam" id="3.30.200.20:FF:000042">
    <property type="entry name" value="Aurora kinase A"/>
    <property type="match status" value="1"/>
</dbReference>
<dbReference type="InterPro" id="IPR000253">
    <property type="entry name" value="FHA_dom"/>
</dbReference>
<evidence type="ECO:0000256" key="9">
    <source>
        <dbReference type="PIRSR" id="PIRSR630616-3"/>
    </source>
</evidence>
<dbReference type="STRING" id="946122.A0A0C2TGY2"/>
<evidence type="ECO:0000256" key="10">
    <source>
        <dbReference type="PROSITE-ProRule" id="PRU10141"/>
    </source>
</evidence>
<dbReference type="FunCoup" id="A0A0C2TGY2">
    <property type="interactions" value="549"/>
</dbReference>
<evidence type="ECO:0000313" key="15">
    <source>
        <dbReference type="Proteomes" id="UP000054549"/>
    </source>
</evidence>
<evidence type="ECO:0000256" key="7">
    <source>
        <dbReference type="PIRSR" id="PIRSR630616-1"/>
    </source>
</evidence>
<feature type="compositionally biased region" description="Basic and acidic residues" evidence="11">
    <location>
        <begin position="572"/>
        <end position="583"/>
    </location>
</feature>
<evidence type="ECO:0000256" key="2">
    <source>
        <dbReference type="ARBA" id="ARBA00022527"/>
    </source>
</evidence>
<dbReference type="PROSITE" id="PS50006">
    <property type="entry name" value="FHA_DOMAIN"/>
    <property type="match status" value="1"/>
</dbReference>
<dbReference type="CDD" id="cd05117">
    <property type="entry name" value="STKc_CAMK"/>
    <property type="match status" value="1"/>
</dbReference>
<evidence type="ECO:0000256" key="6">
    <source>
        <dbReference type="ARBA" id="ARBA00022840"/>
    </source>
</evidence>
<dbReference type="SMART" id="SM00220">
    <property type="entry name" value="S_TKc"/>
    <property type="match status" value="1"/>
</dbReference>
<protein>
    <submittedName>
        <fullName evidence="14">Uncharacterized protein</fullName>
    </submittedName>
</protein>
<dbReference type="Pfam" id="PF00498">
    <property type="entry name" value="FHA"/>
    <property type="match status" value="1"/>
</dbReference>
<keyword evidence="6 8" id="KW-0067">ATP-binding</keyword>